<keyword evidence="3" id="KW-1185">Reference proteome</keyword>
<feature type="compositionally biased region" description="Polar residues" evidence="1">
    <location>
        <begin position="96"/>
        <end position="114"/>
    </location>
</feature>
<evidence type="ECO:0000256" key="1">
    <source>
        <dbReference type="SAM" id="MobiDB-lite"/>
    </source>
</evidence>
<dbReference type="PANTHER" id="PTHR35998">
    <property type="entry name" value="OS02G0127900 PROTEIN"/>
    <property type="match status" value="1"/>
</dbReference>
<organism evidence="2 3">
    <name type="scientific">Stephania cephalantha</name>
    <dbReference type="NCBI Taxonomy" id="152367"/>
    <lineage>
        <taxon>Eukaryota</taxon>
        <taxon>Viridiplantae</taxon>
        <taxon>Streptophyta</taxon>
        <taxon>Embryophyta</taxon>
        <taxon>Tracheophyta</taxon>
        <taxon>Spermatophyta</taxon>
        <taxon>Magnoliopsida</taxon>
        <taxon>Ranunculales</taxon>
        <taxon>Menispermaceae</taxon>
        <taxon>Menispermoideae</taxon>
        <taxon>Cissampelideae</taxon>
        <taxon>Stephania</taxon>
    </lineage>
</organism>
<sequence>MVLWEITLATAYFLGLKRTYRLALKLQRRLISPRHPKIRQFLYRRTRGVFDLALSVHRNIQQKDLEVGRNLGNWILRGLHRVKPSAQIRPQRPVKPTTNGCNTGKHLASSSNRQSPKDTQKLNFSRFNLNFNDGRLRTLSRIAKPTSFPTLASLMRPVTPTSTTTQYRQLTFCGPYMLKSSYATANSLKGVFREDIAQWMQRN</sequence>
<proteinExistence type="predicted"/>
<evidence type="ECO:0000313" key="3">
    <source>
        <dbReference type="Proteomes" id="UP001419268"/>
    </source>
</evidence>
<feature type="region of interest" description="Disordered" evidence="1">
    <location>
        <begin position="88"/>
        <end position="119"/>
    </location>
</feature>
<evidence type="ECO:0000313" key="2">
    <source>
        <dbReference type="EMBL" id="KAK9095554.1"/>
    </source>
</evidence>
<name>A0AAP0ELP5_9MAGN</name>
<comment type="caution">
    <text evidence="2">The sequence shown here is derived from an EMBL/GenBank/DDBJ whole genome shotgun (WGS) entry which is preliminary data.</text>
</comment>
<gene>
    <name evidence="2" type="ORF">Scep_027023</name>
</gene>
<dbReference type="PANTHER" id="PTHR35998:SF1">
    <property type="entry name" value="OS02G0127900 PROTEIN"/>
    <property type="match status" value="1"/>
</dbReference>
<dbReference type="AlphaFoldDB" id="A0AAP0ELP5"/>
<reference evidence="2 3" key="1">
    <citation type="submission" date="2024-01" db="EMBL/GenBank/DDBJ databases">
        <title>Genome assemblies of Stephania.</title>
        <authorList>
            <person name="Yang L."/>
        </authorList>
    </citation>
    <scope>NUCLEOTIDE SEQUENCE [LARGE SCALE GENOMIC DNA]</scope>
    <source>
        <strain evidence="2">JXDWG</strain>
        <tissue evidence="2">Leaf</tissue>
    </source>
</reference>
<dbReference type="EMBL" id="JBBNAG010000011">
    <property type="protein sequence ID" value="KAK9095554.1"/>
    <property type="molecule type" value="Genomic_DNA"/>
</dbReference>
<protein>
    <submittedName>
        <fullName evidence="2">Uncharacterized protein</fullName>
    </submittedName>
</protein>
<dbReference type="Proteomes" id="UP001419268">
    <property type="component" value="Unassembled WGS sequence"/>
</dbReference>
<accession>A0AAP0ELP5</accession>